<organism evidence="1 2">
    <name type="scientific">Phytophthora nicotianae CJ01A1</name>
    <dbReference type="NCBI Taxonomy" id="1317063"/>
    <lineage>
        <taxon>Eukaryota</taxon>
        <taxon>Sar</taxon>
        <taxon>Stramenopiles</taxon>
        <taxon>Oomycota</taxon>
        <taxon>Peronosporomycetes</taxon>
        <taxon>Peronosporales</taxon>
        <taxon>Peronosporaceae</taxon>
        <taxon>Phytophthora</taxon>
    </lineage>
</organism>
<sequence>MMSLFTGLDQLAKPWTRLNVPAQHERGPRLVEQTLGHEESLRDGLASSATPAREPGRHLLLGQRVVHPAAVAQRPPNEAVCEARARLVAVEAHGGQNANELYLVRGVM</sequence>
<name>W2XN14_PHYNI</name>
<dbReference type="Proteomes" id="UP000018958">
    <property type="component" value="Unassembled WGS sequence"/>
</dbReference>
<proteinExistence type="predicted"/>
<evidence type="ECO:0000313" key="2">
    <source>
        <dbReference type="Proteomes" id="UP000018958"/>
    </source>
</evidence>
<comment type="caution">
    <text evidence="1">The sequence shown here is derived from an EMBL/GenBank/DDBJ whole genome shotgun (WGS) entry which is preliminary data.</text>
</comment>
<evidence type="ECO:0000313" key="1">
    <source>
        <dbReference type="EMBL" id="ETP24275.1"/>
    </source>
</evidence>
<dbReference type="AlphaFoldDB" id="W2XN14"/>
<protein>
    <submittedName>
        <fullName evidence="1">Uncharacterized protein</fullName>
    </submittedName>
</protein>
<accession>W2XN14</accession>
<dbReference type="EMBL" id="ANIX01000563">
    <property type="protein sequence ID" value="ETP24275.1"/>
    <property type="molecule type" value="Genomic_DNA"/>
</dbReference>
<gene>
    <name evidence="1" type="ORF">F441_02695</name>
</gene>
<reference evidence="1 2" key="1">
    <citation type="submission" date="2013-11" db="EMBL/GenBank/DDBJ databases">
        <title>The Genome Sequence of Phytophthora parasitica CJ01A1.</title>
        <authorList>
            <consortium name="The Broad Institute Genomics Platform"/>
            <person name="Russ C."/>
            <person name="Tyler B."/>
            <person name="Panabieres F."/>
            <person name="Shan W."/>
            <person name="Tripathy S."/>
            <person name="Grunwald N."/>
            <person name="Machado M."/>
            <person name="Johnson C.S."/>
            <person name="Walker B."/>
            <person name="Young S.K."/>
            <person name="Zeng Q."/>
            <person name="Gargeya S."/>
            <person name="Fitzgerald M."/>
            <person name="Haas B."/>
            <person name="Abouelleil A."/>
            <person name="Allen A.W."/>
            <person name="Alvarado L."/>
            <person name="Arachchi H.M."/>
            <person name="Berlin A.M."/>
            <person name="Chapman S.B."/>
            <person name="Gainer-Dewar J."/>
            <person name="Goldberg J."/>
            <person name="Griggs A."/>
            <person name="Gujja S."/>
            <person name="Hansen M."/>
            <person name="Howarth C."/>
            <person name="Imamovic A."/>
            <person name="Ireland A."/>
            <person name="Larimer J."/>
            <person name="McCowan C."/>
            <person name="Murphy C."/>
            <person name="Pearson M."/>
            <person name="Poon T.W."/>
            <person name="Priest M."/>
            <person name="Roberts A."/>
            <person name="Saif S."/>
            <person name="Shea T."/>
            <person name="Sisk P."/>
            <person name="Sykes S."/>
            <person name="Wortman J."/>
            <person name="Nusbaum C."/>
            <person name="Birren B."/>
        </authorList>
    </citation>
    <scope>NUCLEOTIDE SEQUENCE [LARGE SCALE GENOMIC DNA]</scope>
    <source>
        <strain evidence="1 2">CJ01A1</strain>
    </source>
</reference>